<dbReference type="AlphaFoldDB" id="A0A1I6KH93"/>
<dbReference type="GO" id="GO:0016787">
    <property type="term" value="F:hydrolase activity"/>
    <property type="evidence" value="ECO:0007669"/>
    <property type="project" value="UniProtKB-KW"/>
</dbReference>
<feature type="domain" description="AB hydrolase-1" evidence="1">
    <location>
        <begin position="30"/>
        <end position="277"/>
    </location>
</feature>
<evidence type="ECO:0000259" key="1">
    <source>
        <dbReference type="Pfam" id="PF00561"/>
    </source>
</evidence>
<dbReference type="PANTHER" id="PTHR43798:SF33">
    <property type="entry name" value="HYDROLASE, PUTATIVE (AFU_ORTHOLOGUE AFUA_2G14860)-RELATED"/>
    <property type="match status" value="1"/>
</dbReference>
<accession>A0A1I6KH93</accession>
<dbReference type="InterPro" id="IPR000073">
    <property type="entry name" value="AB_hydrolase_1"/>
</dbReference>
<dbReference type="GO" id="GO:0016020">
    <property type="term" value="C:membrane"/>
    <property type="evidence" value="ECO:0007669"/>
    <property type="project" value="TreeGrafter"/>
</dbReference>
<dbReference type="PANTHER" id="PTHR43798">
    <property type="entry name" value="MONOACYLGLYCEROL LIPASE"/>
    <property type="match status" value="1"/>
</dbReference>
<sequence>MDERPGPASFGFVSQRQRLSYVDWGNAAAPTLLLVHGSRDHARSWDWTAEALRADWHVVALDLRGHGDSAWSPEGRYDFATYLYDLAQLVRQLGDRPLAMVGHSLGAHIALRFAGLYPDKVSRLVAVEAVGAPPRVDAPTDATPADVRMRLWIEQKRDAAARAPRLYDDLAEAAARMIAENPRLSPERAQHLTRHGAVRSEDGRWSWKFDNLLRVWPYPDMPEAAVEALWRAITCPVLLVHGQESWPSDVPGRLRAALPAARHLEMAGAGHWPHHDRFDAFVGEVMRFLSA</sequence>
<evidence type="ECO:0000313" key="3">
    <source>
        <dbReference type="Proteomes" id="UP000198824"/>
    </source>
</evidence>
<proteinExistence type="predicted"/>
<reference evidence="2 3" key="1">
    <citation type="submission" date="2016-10" db="EMBL/GenBank/DDBJ databases">
        <authorList>
            <person name="de Groot N.N."/>
        </authorList>
    </citation>
    <scope>NUCLEOTIDE SEQUENCE [LARGE SCALE GENOMIC DNA]</scope>
    <source>
        <strain evidence="2 3">S5-249</strain>
    </source>
</reference>
<dbReference type="Gene3D" id="3.40.50.1820">
    <property type="entry name" value="alpha/beta hydrolase"/>
    <property type="match status" value="1"/>
</dbReference>
<dbReference type="InterPro" id="IPR000639">
    <property type="entry name" value="Epox_hydrolase-like"/>
</dbReference>
<name>A0A1I6KH93_9SPHN</name>
<dbReference type="SUPFAM" id="SSF53474">
    <property type="entry name" value="alpha/beta-Hydrolases"/>
    <property type="match status" value="1"/>
</dbReference>
<organism evidence="2 3">
    <name type="scientific">Sphingomonas jatrophae</name>
    <dbReference type="NCBI Taxonomy" id="1166337"/>
    <lineage>
        <taxon>Bacteria</taxon>
        <taxon>Pseudomonadati</taxon>
        <taxon>Pseudomonadota</taxon>
        <taxon>Alphaproteobacteria</taxon>
        <taxon>Sphingomonadales</taxon>
        <taxon>Sphingomonadaceae</taxon>
        <taxon>Sphingomonas</taxon>
    </lineage>
</organism>
<dbReference type="Proteomes" id="UP000198824">
    <property type="component" value="Unassembled WGS sequence"/>
</dbReference>
<dbReference type="EMBL" id="FOZG01000001">
    <property type="protein sequence ID" value="SFR90418.1"/>
    <property type="molecule type" value="Genomic_DNA"/>
</dbReference>
<dbReference type="PRINTS" id="PR00412">
    <property type="entry name" value="EPOXHYDRLASE"/>
</dbReference>
<dbReference type="Pfam" id="PF00561">
    <property type="entry name" value="Abhydrolase_1"/>
    <property type="match status" value="1"/>
</dbReference>
<keyword evidence="2" id="KW-0378">Hydrolase</keyword>
<dbReference type="InterPro" id="IPR050266">
    <property type="entry name" value="AB_hydrolase_sf"/>
</dbReference>
<dbReference type="OrthoDB" id="9808398at2"/>
<gene>
    <name evidence="2" type="ORF">SAMN05192580_1724</name>
</gene>
<evidence type="ECO:0000313" key="2">
    <source>
        <dbReference type="EMBL" id="SFR90418.1"/>
    </source>
</evidence>
<dbReference type="RefSeq" id="WP_093313278.1">
    <property type="nucleotide sequence ID" value="NZ_FOZG01000001.1"/>
</dbReference>
<dbReference type="InterPro" id="IPR029058">
    <property type="entry name" value="AB_hydrolase_fold"/>
</dbReference>
<dbReference type="PRINTS" id="PR00111">
    <property type="entry name" value="ABHYDROLASE"/>
</dbReference>
<dbReference type="STRING" id="1166337.SAMN05192580_1724"/>
<keyword evidence="3" id="KW-1185">Reference proteome</keyword>
<protein>
    <submittedName>
        <fullName evidence="2">Lysophospholipase, alpha-beta hydrolase superfamily</fullName>
    </submittedName>
</protein>